<dbReference type="AlphaFoldDB" id="A0A1B2HTP1"/>
<dbReference type="PANTHER" id="PTHR21310">
    <property type="entry name" value="AMINOGLYCOSIDE PHOSPHOTRANSFERASE-RELATED-RELATED"/>
    <property type="match status" value="1"/>
</dbReference>
<protein>
    <recommendedName>
        <fullName evidence="1">Aminoglycoside phosphotransferase domain-containing protein</fullName>
    </recommendedName>
</protein>
<accession>A0A1B2HTP1</accession>
<dbReference type="Pfam" id="PF01636">
    <property type="entry name" value="APH"/>
    <property type="match status" value="1"/>
</dbReference>
<dbReference type="Proteomes" id="UP000093053">
    <property type="component" value="Chromosome"/>
</dbReference>
<dbReference type="PANTHER" id="PTHR21310:SF15">
    <property type="entry name" value="AMINOGLYCOSIDE PHOSPHOTRANSFERASE DOMAIN-CONTAINING PROTEIN"/>
    <property type="match status" value="1"/>
</dbReference>
<reference evidence="2 3" key="1">
    <citation type="submission" date="2016-07" db="EMBL/GenBank/DDBJ databases">
        <title>Complete genome sequence of the Lentzea guizhouensis DHS C013.</title>
        <authorList>
            <person name="Cao C."/>
        </authorList>
    </citation>
    <scope>NUCLEOTIDE SEQUENCE [LARGE SCALE GENOMIC DNA]</scope>
    <source>
        <strain evidence="2 3">DHS C013</strain>
    </source>
</reference>
<dbReference type="SUPFAM" id="SSF56112">
    <property type="entry name" value="Protein kinase-like (PK-like)"/>
    <property type="match status" value="1"/>
</dbReference>
<evidence type="ECO:0000313" key="2">
    <source>
        <dbReference type="EMBL" id="ANZ41094.1"/>
    </source>
</evidence>
<dbReference type="InterPro" id="IPR002575">
    <property type="entry name" value="Aminoglycoside_PTrfase"/>
</dbReference>
<dbReference type="KEGG" id="led:BBK82_39045"/>
<proteinExistence type="predicted"/>
<sequence length="289" mass="31890">MVDTEVIEQITQLTAPKATALGGGTYNRVLRVTAAEGEFVVKISPGEQPGLTYERDLMRTEALFCTLASKIAPVPEVEHTDFSRRHVDADVLVTTLLPGTPLAGRSDVDRTSIRRQLAQATRTLHTVEGEAFGYPQLGLHDTWSQAFIGMVDAVRADAERFNVTLPNIPVEQHKTLFDEIRKPVLVHFDLWDGNVLADHALTGLIDGERAFWGDPVAEFVSPALFTDIDDEFLTAYGTELTDADRVRLAAYQAYLYAIMLTEQVPRNNTDERLTRLITQALVAAVGVLG</sequence>
<feature type="domain" description="Aminoglycoside phosphotransferase" evidence="1">
    <location>
        <begin position="18"/>
        <end position="249"/>
    </location>
</feature>
<dbReference type="Gene3D" id="3.90.1200.10">
    <property type="match status" value="1"/>
</dbReference>
<dbReference type="InterPro" id="IPR011009">
    <property type="entry name" value="Kinase-like_dom_sf"/>
</dbReference>
<dbReference type="InterPro" id="IPR051678">
    <property type="entry name" value="AGP_Transferase"/>
</dbReference>
<dbReference type="STRING" id="1586287.BBK82_39045"/>
<dbReference type="EMBL" id="CP016793">
    <property type="protein sequence ID" value="ANZ41094.1"/>
    <property type="molecule type" value="Genomic_DNA"/>
</dbReference>
<keyword evidence="3" id="KW-1185">Reference proteome</keyword>
<name>A0A1B2HTP1_9PSEU</name>
<gene>
    <name evidence="2" type="ORF">BBK82_39045</name>
</gene>
<evidence type="ECO:0000313" key="3">
    <source>
        <dbReference type="Proteomes" id="UP000093053"/>
    </source>
</evidence>
<evidence type="ECO:0000259" key="1">
    <source>
        <dbReference type="Pfam" id="PF01636"/>
    </source>
</evidence>
<organism evidence="2 3">
    <name type="scientific">Lentzea guizhouensis</name>
    <dbReference type="NCBI Taxonomy" id="1586287"/>
    <lineage>
        <taxon>Bacteria</taxon>
        <taxon>Bacillati</taxon>
        <taxon>Actinomycetota</taxon>
        <taxon>Actinomycetes</taxon>
        <taxon>Pseudonocardiales</taxon>
        <taxon>Pseudonocardiaceae</taxon>
        <taxon>Lentzea</taxon>
    </lineage>
</organism>